<reference evidence="1" key="1">
    <citation type="submission" date="2018-02" db="EMBL/GenBank/DDBJ databases">
        <title>The genomes of Aspergillus section Nigri reveals drivers in fungal speciation.</title>
        <authorList>
            <consortium name="DOE Joint Genome Institute"/>
            <person name="Vesth T.C."/>
            <person name="Nybo J."/>
            <person name="Theobald S."/>
            <person name="Brandl J."/>
            <person name="Frisvad J.C."/>
            <person name="Nielsen K.F."/>
            <person name="Lyhne E.K."/>
            <person name="Kogle M.E."/>
            <person name="Kuo A."/>
            <person name="Riley R."/>
            <person name="Clum A."/>
            <person name="Nolan M."/>
            <person name="Lipzen A."/>
            <person name="Salamov A."/>
            <person name="Henrissat B."/>
            <person name="Wiebenga A."/>
            <person name="De vries R.P."/>
            <person name="Grigoriev I.V."/>
            <person name="Mortensen U.H."/>
            <person name="Andersen M.R."/>
            <person name="Baker S.E."/>
        </authorList>
    </citation>
    <scope>NUCLEOTIDE SEQUENCE</scope>
    <source>
        <strain evidence="1">CBS 121060</strain>
    </source>
</reference>
<dbReference type="EMBL" id="KZ825017">
    <property type="protein sequence ID" value="RAH64254.1"/>
    <property type="molecule type" value="Genomic_DNA"/>
</dbReference>
<organism evidence="1 2">
    <name type="scientific">Aspergillus aculeatinus CBS 121060</name>
    <dbReference type="NCBI Taxonomy" id="1448322"/>
    <lineage>
        <taxon>Eukaryota</taxon>
        <taxon>Fungi</taxon>
        <taxon>Dikarya</taxon>
        <taxon>Ascomycota</taxon>
        <taxon>Pezizomycotina</taxon>
        <taxon>Eurotiomycetes</taxon>
        <taxon>Eurotiomycetidae</taxon>
        <taxon>Eurotiales</taxon>
        <taxon>Aspergillaceae</taxon>
        <taxon>Aspergillus</taxon>
        <taxon>Aspergillus subgen. Circumdati</taxon>
    </lineage>
</organism>
<accession>A0ACD1GSB6</accession>
<evidence type="ECO:0000313" key="1">
    <source>
        <dbReference type="EMBL" id="RAH64254.1"/>
    </source>
</evidence>
<keyword evidence="2" id="KW-1185">Reference proteome</keyword>
<proteinExistence type="predicted"/>
<name>A0ACD1GSB6_9EURO</name>
<gene>
    <name evidence="1" type="ORF">BO66DRAFT_464949</name>
</gene>
<evidence type="ECO:0000313" key="2">
    <source>
        <dbReference type="Proteomes" id="UP000249661"/>
    </source>
</evidence>
<dbReference type="Proteomes" id="UP000249661">
    <property type="component" value="Unassembled WGS sequence"/>
</dbReference>
<protein>
    <submittedName>
        <fullName evidence="1">Uncharacterized protein</fullName>
    </submittedName>
</protein>
<sequence length="382" mass="42653">MDAKPEDSFAFNITRELEHTPYACSSLTRLSGGTVNFVFRGLLSRPLEDGTKSVIIKHAEGYTATNRNFRLTAERCLTKTTQLFEEASLKALDGLPSTVALKGKSGSRVITVKPPRLLTFNPDTNTTVLEDLPDSLDLKTFCISAASTIISQEWAVSVGKALGTWLWAFHRWTDETAQANVVAELEKNRTMRDLKLSVNYGSLAERIDQHPALLGEAREVFEKVRVAAAAEVEKKGGLGYGIIHGDFWSGNVLVPKSALDMSPQTSLFIVDWELCHLGPRAWDLGQMLAELYMLKHYRGIDAGPWMIEGFLEGYQVPDEAFAFWVLIHVGVHFIAFGSMIQGWGAPEQVAELVHLGKDLIVKAWEKDREWFSGVWKHLFKDL</sequence>